<dbReference type="EMBL" id="GEDG01035681">
    <property type="protein sequence ID" value="JAP09093.1"/>
    <property type="molecule type" value="Transcribed_RNA"/>
</dbReference>
<evidence type="ECO:0000313" key="1">
    <source>
        <dbReference type="EMBL" id="JAP09093.1"/>
    </source>
</evidence>
<organism evidence="1">
    <name type="scientific">Solanum chacoense</name>
    <name type="common">Chaco potato</name>
    <dbReference type="NCBI Taxonomy" id="4108"/>
    <lineage>
        <taxon>Eukaryota</taxon>
        <taxon>Viridiplantae</taxon>
        <taxon>Streptophyta</taxon>
        <taxon>Embryophyta</taxon>
        <taxon>Tracheophyta</taxon>
        <taxon>Spermatophyta</taxon>
        <taxon>Magnoliopsida</taxon>
        <taxon>eudicotyledons</taxon>
        <taxon>Gunneridae</taxon>
        <taxon>Pentapetalae</taxon>
        <taxon>asterids</taxon>
        <taxon>lamiids</taxon>
        <taxon>Solanales</taxon>
        <taxon>Solanaceae</taxon>
        <taxon>Solanoideae</taxon>
        <taxon>Solaneae</taxon>
        <taxon>Solanum</taxon>
    </lineage>
</organism>
<dbReference type="AlphaFoldDB" id="A0A0V0GLN5"/>
<reference evidence="1" key="1">
    <citation type="submission" date="2015-12" db="EMBL/GenBank/DDBJ databases">
        <title>Gene expression during late stages of embryo sac development: a critical building block for successful pollen-pistil interactions.</title>
        <authorList>
            <person name="Liu Y."/>
            <person name="Joly V."/>
            <person name="Sabar M."/>
            <person name="Matton D.P."/>
        </authorList>
    </citation>
    <scope>NUCLEOTIDE SEQUENCE</scope>
</reference>
<name>A0A0V0GLN5_SOLCH</name>
<accession>A0A0V0GLN5</accession>
<proteinExistence type="predicted"/>
<feature type="non-terminal residue" evidence="1">
    <location>
        <position position="1"/>
    </location>
</feature>
<sequence length="81" mass="9662">WLCRFSRVDHALWKEVIYRKYGQNYQWCTNTVSSIYGIAVLRTIGNIWSNLARSLHYEVGNDTKILLWKENWIGHETLMNS</sequence>
<protein>
    <submittedName>
        <fullName evidence="1">Putative ovule protein</fullName>
    </submittedName>
</protein>